<dbReference type="EMBL" id="MJMI01000158">
    <property type="protein sequence ID" value="OLQ84676.1"/>
    <property type="molecule type" value="Genomic_DNA"/>
</dbReference>
<name>A0ABX3F423_9VIBR</name>
<dbReference type="Gene3D" id="3.40.630.30">
    <property type="match status" value="1"/>
</dbReference>
<evidence type="ECO:0000313" key="2">
    <source>
        <dbReference type="EMBL" id="OLQ84676.1"/>
    </source>
</evidence>
<gene>
    <name evidence="2" type="ORF">BIY21_19970</name>
</gene>
<dbReference type="SUPFAM" id="SSF55729">
    <property type="entry name" value="Acyl-CoA N-acyltransferases (Nat)"/>
    <property type="match status" value="1"/>
</dbReference>
<dbReference type="PROSITE" id="PS51186">
    <property type="entry name" value="GNAT"/>
    <property type="match status" value="1"/>
</dbReference>
<proteinExistence type="predicted"/>
<feature type="domain" description="N-acetyltransferase" evidence="1">
    <location>
        <begin position="1"/>
        <end position="151"/>
    </location>
</feature>
<organism evidence="2 3">
    <name type="scientific">Vibrio ponticus</name>
    <dbReference type="NCBI Taxonomy" id="265668"/>
    <lineage>
        <taxon>Bacteria</taxon>
        <taxon>Pseudomonadati</taxon>
        <taxon>Pseudomonadota</taxon>
        <taxon>Gammaproteobacteria</taxon>
        <taxon>Vibrionales</taxon>
        <taxon>Vibrionaceae</taxon>
        <taxon>Vibrio</taxon>
    </lineage>
</organism>
<dbReference type="InterPro" id="IPR016181">
    <property type="entry name" value="Acyl_CoA_acyltransferase"/>
</dbReference>
<protein>
    <recommendedName>
        <fullName evidence="1">N-acetyltransferase domain-containing protein</fullName>
    </recommendedName>
</protein>
<dbReference type="Pfam" id="PF00583">
    <property type="entry name" value="Acetyltransf_1"/>
    <property type="match status" value="1"/>
</dbReference>
<dbReference type="RefSeq" id="WP_075652700.1">
    <property type="nucleotide sequence ID" value="NZ_AP019659.1"/>
</dbReference>
<reference evidence="2 3" key="1">
    <citation type="submission" date="2016-09" db="EMBL/GenBank/DDBJ databases">
        <title>Genomic Taxonomy of the Vibrionaceae.</title>
        <authorList>
            <person name="Gonzalez-Castillo A."/>
            <person name="Gomez-Gil B."/>
            <person name="Enciso-Ibarra K."/>
        </authorList>
    </citation>
    <scope>NUCLEOTIDE SEQUENCE [LARGE SCALE GENOMIC DNA]</scope>
    <source>
        <strain evidence="2 3">CAIM 1731</strain>
    </source>
</reference>
<keyword evidence="3" id="KW-1185">Reference proteome</keyword>
<dbReference type="CDD" id="cd04301">
    <property type="entry name" value="NAT_SF"/>
    <property type="match status" value="1"/>
</dbReference>
<dbReference type="InterPro" id="IPR000182">
    <property type="entry name" value="GNAT_dom"/>
</dbReference>
<evidence type="ECO:0000313" key="3">
    <source>
        <dbReference type="Proteomes" id="UP000186206"/>
    </source>
</evidence>
<accession>A0ABX3F423</accession>
<comment type="caution">
    <text evidence="2">The sequence shown here is derived from an EMBL/GenBank/DDBJ whole genome shotgun (WGS) entry which is preliminary data.</text>
</comment>
<evidence type="ECO:0000259" key="1">
    <source>
        <dbReference type="PROSITE" id="PS51186"/>
    </source>
</evidence>
<sequence>MNCVLDQNDFSALAELLATTDAVSVRSKEKISELLNQSSSSNTWFGYKIANKLCAAAHVTSDEFASGTWIVNFVVVRPDQQNRGIGKALLKYIEFKLRTGNHRRLLVHSYGKKEYSKYRHLCLRLGYICEGIVNDYYENGNDKITYSRVIAR</sequence>
<dbReference type="Proteomes" id="UP000186206">
    <property type="component" value="Unassembled WGS sequence"/>
</dbReference>